<dbReference type="Pfam" id="PF06827">
    <property type="entry name" value="zf-FPG_IleRS"/>
    <property type="match status" value="1"/>
</dbReference>
<evidence type="ECO:0000256" key="5">
    <source>
        <dbReference type="ARBA" id="ARBA00022723"/>
    </source>
</evidence>
<dbReference type="HAMAP" id="MF_00103">
    <property type="entry name" value="Fapy_DNA_glycosyl"/>
    <property type="match status" value="1"/>
</dbReference>
<evidence type="ECO:0000259" key="16">
    <source>
        <dbReference type="PROSITE" id="PS51066"/>
    </source>
</evidence>
<dbReference type="SUPFAM" id="SSF46946">
    <property type="entry name" value="S13-like H2TH domain"/>
    <property type="match status" value="1"/>
</dbReference>
<dbReference type="PROSITE" id="PS51068">
    <property type="entry name" value="FPG_CAT"/>
    <property type="match status" value="1"/>
</dbReference>
<dbReference type="InterPro" id="IPR000214">
    <property type="entry name" value="Znf_DNA_glyclase/AP_lyase"/>
</dbReference>
<dbReference type="EMBL" id="VSSQ01013612">
    <property type="protein sequence ID" value="MPM51881.1"/>
    <property type="molecule type" value="Genomic_DNA"/>
</dbReference>
<evidence type="ECO:0000256" key="11">
    <source>
        <dbReference type="ARBA" id="ARBA00023204"/>
    </source>
</evidence>
<dbReference type="GO" id="GO:0034039">
    <property type="term" value="F:8-oxo-7,8-dihydroguanine DNA N-glycosylase activity"/>
    <property type="evidence" value="ECO:0007669"/>
    <property type="project" value="TreeGrafter"/>
</dbReference>
<proteinExistence type="inferred from homology"/>
<dbReference type="NCBIfam" id="NF002211">
    <property type="entry name" value="PRK01103.1"/>
    <property type="match status" value="1"/>
</dbReference>
<keyword evidence="13" id="KW-0511">Multifunctional enzyme</keyword>
<dbReference type="GO" id="GO:0008270">
    <property type="term" value="F:zinc ion binding"/>
    <property type="evidence" value="ECO:0007669"/>
    <property type="project" value="UniProtKB-KW"/>
</dbReference>
<dbReference type="InterPro" id="IPR020629">
    <property type="entry name" value="FPG_Glyclase"/>
</dbReference>
<keyword evidence="9" id="KW-0862">Zinc</keyword>
<dbReference type="InterPro" id="IPR010663">
    <property type="entry name" value="Znf_FPG/IleRS"/>
</dbReference>
<dbReference type="GO" id="GO:0003684">
    <property type="term" value="F:damaged DNA binding"/>
    <property type="evidence" value="ECO:0007669"/>
    <property type="project" value="InterPro"/>
</dbReference>
<evidence type="ECO:0000256" key="1">
    <source>
        <dbReference type="ARBA" id="ARBA00001668"/>
    </source>
</evidence>
<comment type="catalytic activity">
    <reaction evidence="15">
        <text>2'-deoxyribonucleotide-(2'-deoxyribose 5'-phosphate)-2'-deoxyribonucleotide-DNA = a 3'-end 2'-deoxyribonucleotide-(2,3-dehydro-2,3-deoxyribose 5'-phosphate)-DNA + a 5'-end 5'-phospho-2'-deoxyribonucleoside-DNA + H(+)</text>
        <dbReference type="Rhea" id="RHEA:66592"/>
        <dbReference type="Rhea" id="RHEA-COMP:13180"/>
        <dbReference type="Rhea" id="RHEA-COMP:16897"/>
        <dbReference type="Rhea" id="RHEA-COMP:17067"/>
        <dbReference type="ChEBI" id="CHEBI:15378"/>
        <dbReference type="ChEBI" id="CHEBI:136412"/>
        <dbReference type="ChEBI" id="CHEBI:157695"/>
        <dbReference type="ChEBI" id="CHEBI:167181"/>
        <dbReference type="EC" id="4.2.99.18"/>
    </reaction>
</comment>
<evidence type="ECO:0000256" key="9">
    <source>
        <dbReference type="ARBA" id="ARBA00022833"/>
    </source>
</evidence>
<gene>
    <name evidence="18" type="primary">mutM_18</name>
    <name evidence="18" type="ORF">SDC9_98632</name>
</gene>
<name>A0A645AHW8_9ZZZZ</name>
<keyword evidence="12" id="KW-0456">Lyase</keyword>
<dbReference type="PANTHER" id="PTHR22993:SF9">
    <property type="entry name" value="FORMAMIDOPYRIMIDINE-DNA GLYCOSYLASE"/>
    <property type="match status" value="1"/>
</dbReference>
<organism evidence="18">
    <name type="scientific">bioreactor metagenome</name>
    <dbReference type="NCBI Taxonomy" id="1076179"/>
    <lineage>
        <taxon>unclassified sequences</taxon>
        <taxon>metagenomes</taxon>
        <taxon>ecological metagenomes</taxon>
    </lineage>
</organism>
<dbReference type="GO" id="GO:0140078">
    <property type="term" value="F:class I DNA-(apurinic or apyrimidinic site) endonuclease activity"/>
    <property type="evidence" value="ECO:0007669"/>
    <property type="project" value="UniProtKB-EC"/>
</dbReference>
<keyword evidence="10" id="KW-0238">DNA-binding</keyword>
<keyword evidence="5" id="KW-0479">Metal-binding</keyword>
<evidence type="ECO:0000256" key="15">
    <source>
        <dbReference type="ARBA" id="ARBA00044632"/>
    </source>
</evidence>
<keyword evidence="11" id="KW-0234">DNA repair</keyword>
<evidence type="ECO:0000256" key="3">
    <source>
        <dbReference type="ARBA" id="ARBA00009409"/>
    </source>
</evidence>
<comment type="caution">
    <text evidence="18">The sequence shown here is derived from an EMBL/GenBank/DDBJ whole genome shotgun (WGS) entry which is preliminary data.</text>
</comment>
<dbReference type="CDD" id="cd08966">
    <property type="entry name" value="EcFpg-like_N"/>
    <property type="match status" value="1"/>
</dbReference>
<keyword evidence="14 18" id="KW-0326">Glycosidase</keyword>
<feature type="domain" description="FPG-type" evidence="16">
    <location>
        <begin position="240"/>
        <end position="274"/>
    </location>
</feature>
<evidence type="ECO:0000256" key="8">
    <source>
        <dbReference type="ARBA" id="ARBA00022801"/>
    </source>
</evidence>
<dbReference type="SUPFAM" id="SSF57716">
    <property type="entry name" value="Glucocorticoid receptor-like (DNA-binding domain)"/>
    <property type="match status" value="1"/>
</dbReference>
<accession>A0A645AHW8</accession>
<evidence type="ECO:0000256" key="7">
    <source>
        <dbReference type="ARBA" id="ARBA00022771"/>
    </source>
</evidence>
<dbReference type="Gene3D" id="1.10.8.50">
    <property type="match status" value="1"/>
</dbReference>
<dbReference type="SMART" id="SM00898">
    <property type="entry name" value="Fapy_DNA_glyco"/>
    <property type="match status" value="1"/>
</dbReference>
<dbReference type="Pfam" id="PF01149">
    <property type="entry name" value="Fapy_DNA_glyco"/>
    <property type="match status" value="1"/>
</dbReference>
<evidence type="ECO:0000313" key="18">
    <source>
        <dbReference type="EMBL" id="MPM51881.1"/>
    </source>
</evidence>
<reference evidence="18" key="1">
    <citation type="submission" date="2019-08" db="EMBL/GenBank/DDBJ databases">
        <authorList>
            <person name="Kucharzyk K."/>
            <person name="Murdoch R.W."/>
            <person name="Higgins S."/>
            <person name="Loffler F."/>
        </authorList>
    </citation>
    <scope>NUCLEOTIDE SEQUENCE</scope>
</reference>
<dbReference type="EC" id="3.2.2.23" evidence="18"/>
<dbReference type="PANTHER" id="PTHR22993">
    <property type="entry name" value="FORMAMIDOPYRIMIDINE-DNA GLYCOSYLASE"/>
    <property type="match status" value="1"/>
</dbReference>
<comment type="catalytic activity">
    <reaction evidence="1">
        <text>Hydrolysis of DNA containing ring-opened 7-methylguanine residues, releasing 2,6-diamino-4-hydroxy-5-(N-methyl)formamidopyrimidine.</text>
        <dbReference type="EC" id="3.2.2.23"/>
    </reaction>
</comment>
<dbReference type="InterPro" id="IPR035937">
    <property type="entry name" value="FPG_N"/>
</dbReference>
<dbReference type="InterPro" id="IPR015886">
    <property type="entry name" value="H2TH_FPG"/>
</dbReference>
<evidence type="ECO:0000256" key="6">
    <source>
        <dbReference type="ARBA" id="ARBA00022763"/>
    </source>
</evidence>
<dbReference type="FunFam" id="1.10.8.50:FF:000003">
    <property type="entry name" value="Formamidopyrimidine-DNA glycosylase"/>
    <property type="match status" value="1"/>
</dbReference>
<dbReference type="PROSITE" id="PS01242">
    <property type="entry name" value="ZF_FPG_1"/>
    <property type="match status" value="1"/>
</dbReference>
<dbReference type="AlphaFoldDB" id="A0A645AHW8"/>
<dbReference type="InterPro" id="IPR010979">
    <property type="entry name" value="Ribosomal_uS13-like_H2TH"/>
</dbReference>
<evidence type="ECO:0000256" key="10">
    <source>
        <dbReference type="ARBA" id="ARBA00023125"/>
    </source>
</evidence>
<evidence type="ECO:0000256" key="12">
    <source>
        <dbReference type="ARBA" id="ARBA00023239"/>
    </source>
</evidence>
<dbReference type="InterPro" id="IPR015887">
    <property type="entry name" value="DNA_glyclase_Znf_dom_DNA_BS"/>
</dbReference>
<keyword evidence="7" id="KW-0863">Zinc-finger</keyword>
<dbReference type="NCBIfam" id="TIGR00577">
    <property type="entry name" value="fpg"/>
    <property type="match status" value="1"/>
</dbReference>
<dbReference type="Pfam" id="PF06831">
    <property type="entry name" value="H2TH"/>
    <property type="match status" value="1"/>
</dbReference>
<sequence>MPELPEVETVGRALAAVLVGRVIAGVTLCRDRLREPLDSLRDPRLPGRRVTAVRRRGRYLIVELEGALALLIHLGMTGVLKVLPADAPRAPHEHILFDIGCGETLRFECTRRFSLVKLVELPAPGGMPEALGLLGPEPLTAAFSADYFRERARGRRTAVKNFLMDNRIVTGVGNIYATEALFAAGISPLRPAADVRKPEAVRLVEAVKSVLARSIAAGGTTFSDFRRLDGSTGHYALELAIYGRKGQPCPHCGGMLRAVTLGGRTSVYCPHCQR</sequence>
<protein>
    <submittedName>
        <fullName evidence="18">Formamidopyrimidine-DNA glycosylase</fullName>
        <ecNumber evidence="18">3.2.2.23</ecNumber>
    </submittedName>
</protein>
<comment type="similarity">
    <text evidence="3">Belongs to the FPG family.</text>
</comment>
<comment type="cofactor">
    <cofactor evidence="2">
        <name>Zn(2+)</name>
        <dbReference type="ChEBI" id="CHEBI:29105"/>
    </cofactor>
</comment>
<evidence type="ECO:0000256" key="14">
    <source>
        <dbReference type="ARBA" id="ARBA00023295"/>
    </source>
</evidence>
<evidence type="ECO:0000256" key="13">
    <source>
        <dbReference type="ARBA" id="ARBA00023268"/>
    </source>
</evidence>
<dbReference type="PROSITE" id="PS51066">
    <property type="entry name" value="ZF_FPG_2"/>
    <property type="match status" value="1"/>
</dbReference>
<evidence type="ECO:0000256" key="4">
    <source>
        <dbReference type="ARBA" id="ARBA00011245"/>
    </source>
</evidence>
<dbReference type="InterPro" id="IPR012319">
    <property type="entry name" value="FPG_cat"/>
</dbReference>
<dbReference type="GO" id="GO:0006284">
    <property type="term" value="P:base-excision repair"/>
    <property type="evidence" value="ECO:0007669"/>
    <property type="project" value="InterPro"/>
</dbReference>
<dbReference type="SUPFAM" id="SSF81624">
    <property type="entry name" value="N-terminal domain of MutM-like DNA repair proteins"/>
    <property type="match status" value="1"/>
</dbReference>
<evidence type="ECO:0000256" key="2">
    <source>
        <dbReference type="ARBA" id="ARBA00001947"/>
    </source>
</evidence>
<feature type="domain" description="Formamidopyrimidine-DNA glycosylase catalytic" evidence="17">
    <location>
        <begin position="2"/>
        <end position="114"/>
    </location>
</feature>
<dbReference type="Gene3D" id="3.20.190.10">
    <property type="entry name" value="MutM-like, N-terminal"/>
    <property type="match status" value="1"/>
</dbReference>
<evidence type="ECO:0000259" key="17">
    <source>
        <dbReference type="PROSITE" id="PS51068"/>
    </source>
</evidence>
<keyword evidence="8 18" id="KW-0378">Hydrolase</keyword>
<comment type="subunit">
    <text evidence="4">Monomer.</text>
</comment>
<dbReference type="SMART" id="SM01232">
    <property type="entry name" value="H2TH"/>
    <property type="match status" value="1"/>
</dbReference>
<keyword evidence="6" id="KW-0227">DNA damage</keyword>